<dbReference type="InterPro" id="IPR007813">
    <property type="entry name" value="PilN"/>
</dbReference>
<dbReference type="AlphaFoldDB" id="B5YDZ4"/>
<dbReference type="PANTHER" id="PTHR40278:SF1">
    <property type="entry name" value="DNA UTILIZATION PROTEIN HOFN"/>
    <property type="match status" value="1"/>
</dbReference>
<keyword evidence="2" id="KW-0472">Membrane</keyword>
<name>B5YDZ4_DICT6</name>
<proteinExistence type="predicted"/>
<feature type="coiled-coil region" evidence="1">
    <location>
        <begin position="41"/>
        <end position="95"/>
    </location>
</feature>
<dbReference type="Proteomes" id="UP000001733">
    <property type="component" value="Chromosome"/>
</dbReference>
<organism evidence="3 4">
    <name type="scientific">Dictyoglomus thermophilum (strain ATCC 35947 / DSM 3960 / H-6-12)</name>
    <dbReference type="NCBI Taxonomy" id="309799"/>
    <lineage>
        <taxon>Bacteria</taxon>
        <taxon>Pseudomonadati</taxon>
        <taxon>Dictyoglomota</taxon>
        <taxon>Dictyoglomia</taxon>
        <taxon>Dictyoglomales</taxon>
        <taxon>Dictyoglomaceae</taxon>
        <taxon>Dictyoglomus</taxon>
    </lineage>
</organism>
<keyword evidence="2" id="KW-0812">Transmembrane</keyword>
<reference evidence="3 4" key="1">
    <citation type="journal article" date="2014" name="Genome Announc.">
        <title>Complete Genome Sequence of the Extreme Thermophile Dictyoglomus thermophilum H-6-12.</title>
        <authorList>
            <person name="Coil D.A."/>
            <person name="Badger J.H."/>
            <person name="Forberger H.C."/>
            <person name="Riggs F."/>
            <person name="Madupu R."/>
            <person name="Fedorova N."/>
            <person name="Ward N."/>
            <person name="Robb F.T."/>
            <person name="Eisen J.A."/>
        </authorList>
    </citation>
    <scope>NUCLEOTIDE SEQUENCE [LARGE SCALE GENOMIC DNA]</scope>
    <source>
        <strain evidence="4">ATCC 35947 / DSM 3960 / H-6-12</strain>
    </source>
</reference>
<dbReference type="KEGG" id="dth:DICTH_0890"/>
<evidence type="ECO:0000313" key="4">
    <source>
        <dbReference type="Proteomes" id="UP000001733"/>
    </source>
</evidence>
<dbReference type="PaxDb" id="309799-DICTH_0890"/>
<evidence type="ECO:0000256" key="2">
    <source>
        <dbReference type="SAM" id="Phobius"/>
    </source>
</evidence>
<keyword evidence="2" id="KW-1133">Transmembrane helix</keyword>
<dbReference type="InterPro" id="IPR052534">
    <property type="entry name" value="Extracell_DNA_Util/SecSys_Comp"/>
</dbReference>
<dbReference type="EMBL" id="CP001146">
    <property type="protein sequence ID" value="ACI18751.1"/>
    <property type="molecule type" value="Genomic_DNA"/>
</dbReference>
<feature type="transmembrane region" description="Helical" evidence="2">
    <location>
        <begin position="21"/>
        <end position="42"/>
    </location>
</feature>
<evidence type="ECO:0000313" key="3">
    <source>
        <dbReference type="EMBL" id="ACI18751.1"/>
    </source>
</evidence>
<dbReference type="RefSeq" id="WP_012547383.1">
    <property type="nucleotide sequence ID" value="NC_011297.1"/>
</dbReference>
<protein>
    <submittedName>
        <fullName evidence="3">Fimbrial assembly membrane protein, putative</fullName>
    </submittedName>
</protein>
<keyword evidence="1" id="KW-0175">Coiled coil</keyword>
<dbReference type="eggNOG" id="COG3166">
    <property type="taxonomic scope" value="Bacteria"/>
</dbReference>
<keyword evidence="4" id="KW-1185">Reference proteome</keyword>
<sequence length="184" mass="21148">MFRINLLPKEAKKKEPIRLPFLGVLITLVGLILLIGEIILYFNLSSEVANLRNENTSLEIQINDLKNKINELQKLQSIKSQYEEKLKLVEEISKREIAWLDLFEMLNSITPKNLWVKSFNLDSSDNINIEGFALNYKEIAIFLDQLDKSNLVKNASLGFAQKVGEPPLVSINFRIVAQYKRGEQ</sequence>
<accession>B5YDZ4</accession>
<dbReference type="HOGENOM" id="CLU_081304_0_1_0"/>
<dbReference type="PANTHER" id="PTHR40278">
    <property type="entry name" value="DNA UTILIZATION PROTEIN HOFN"/>
    <property type="match status" value="1"/>
</dbReference>
<gene>
    <name evidence="3" type="ordered locus">DICTH_0890</name>
</gene>
<dbReference type="OrthoDB" id="9810821at2"/>
<dbReference type="STRING" id="309799.DICTH_0890"/>
<evidence type="ECO:0000256" key="1">
    <source>
        <dbReference type="SAM" id="Coils"/>
    </source>
</evidence>
<dbReference type="Pfam" id="PF05137">
    <property type="entry name" value="PilN"/>
    <property type="match status" value="1"/>
</dbReference>